<dbReference type="PRINTS" id="PR01607">
    <property type="entry name" value="APYRASEFAMLY"/>
</dbReference>
<dbReference type="Gene3D" id="3.60.21.10">
    <property type="match status" value="1"/>
</dbReference>
<organism evidence="5 6">
    <name type="scientific">Pseudoxanthobacter soli DSM 19599</name>
    <dbReference type="NCBI Taxonomy" id="1123029"/>
    <lineage>
        <taxon>Bacteria</taxon>
        <taxon>Pseudomonadati</taxon>
        <taxon>Pseudomonadota</taxon>
        <taxon>Alphaproteobacteria</taxon>
        <taxon>Hyphomicrobiales</taxon>
        <taxon>Segnochrobactraceae</taxon>
        <taxon>Pseudoxanthobacter</taxon>
    </lineage>
</organism>
<keyword evidence="2" id="KW-0547">Nucleotide-binding</keyword>
<evidence type="ECO:0000256" key="2">
    <source>
        <dbReference type="RuleBase" id="RU362119"/>
    </source>
</evidence>
<dbReference type="SUPFAM" id="SSF56300">
    <property type="entry name" value="Metallo-dependent phosphatases"/>
    <property type="match status" value="1"/>
</dbReference>
<dbReference type="GO" id="GO:0016787">
    <property type="term" value="F:hydrolase activity"/>
    <property type="evidence" value="ECO:0007669"/>
    <property type="project" value="UniProtKB-KW"/>
</dbReference>
<protein>
    <submittedName>
        <fullName evidence="5">2',3'-cyclic-nucleotide 2'-phosphodiesterase/5'-or 3'-nucleotidase, 5'-nucleotidase family</fullName>
    </submittedName>
</protein>
<dbReference type="InterPro" id="IPR004843">
    <property type="entry name" value="Calcineurin-like_PHP"/>
</dbReference>
<feature type="domain" description="5'-Nucleotidase C-terminal" evidence="4">
    <location>
        <begin position="328"/>
        <end position="472"/>
    </location>
</feature>
<keyword evidence="6" id="KW-1185">Reference proteome</keyword>
<proteinExistence type="inferred from homology"/>
<dbReference type="STRING" id="1123029.SAMN02745172_00429"/>
<dbReference type="PROSITE" id="PS51318">
    <property type="entry name" value="TAT"/>
    <property type="match status" value="1"/>
</dbReference>
<dbReference type="InterPro" id="IPR006311">
    <property type="entry name" value="TAT_signal"/>
</dbReference>
<sequence length="513" mass="54847">MPKLTRRETLGVGLGAGLSLGFMPGLVRAAEAGPAPGTTFTLLHVNDIYRMSDVKGWGGFPKLAAVVKAERAHGTPMMFTHGGDTFSPSLMSSFDKGEHIVTLTNMVRPDFFVPGNHEFDFGEAVFFTRLAACKFPVYAANMRQADGTAVPGIRDNEIVELGGVRLGFVGLALDTTPDVSQPGSLKFLPSLDVLREQAAALRKQGVDMVVCVAHAQRSLDDQIIRERIVDVLLTGHIHDLAIRWDGAALHVESNEDGNYVTAIDFIVKVREQNGRRQVTWTPSFRIYDTIDVVPDPEVTAVVAGFEKQLSKALDVDLGPTKVELDSRTIIVRTREALIGDVIADALARSTRADVAIINGGSIRGDTRYPPGTMLTRRDILTELPFGNTSVLVRISGATLKAALENGFSRLNDAGGRFPQVSGIEVEVDASAPVGSRVVSLKRNGVPVDPQATLAVASNNFMLAGGDSYDMLRDGTVLIGATDGLLLANVVMDYIAAAGGVAEPADGGKRIIFT</sequence>
<feature type="domain" description="Calcineurin-like phosphoesterase" evidence="3">
    <location>
        <begin position="41"/>
        <end position="239"/>
    </location>
</feature>
<dbReference type="EMBL" id="FRXO01000001">
    <property type="protein sequence ID" value="SHO60836.1"/>
    <property type="molecule type" value="Genomic_DNA"/>
</dbReference>
<evidence type="ECO:0000313" key="6">
    <source>
        <dbReference type="Proteomes" id="UP000186406"/>
    </source>
</evidence>
<dbReference type="InterPro" id="IPR029052">
    <property type="entry name" value="Metallo-depent_PP-like"/>
</dbReference>
<dbReference type="AlphaFoldDB" id="A0A1M7Z811"/>
<dbReference type="GO" id="GO:0000166">
    <property type="term" value="F:nucleotide binding"/>
    <property type="evidence" value="ECO:0007669"/>
    <property type="project" value="UniProtKB-KW"/>
</dbReference>
<evidence type="ECO:0000259" key="4">
    <source>
        <dbReference type="Pfam" id="PF02872"/>
    </source>
</evidence>
<dbReference type="GO" id="GO:0009166">
    <property type="term" value="P:nucleotide catabolic process"/>
    <property type="evidence" value="ECO:0007669"/>
    <property type="project" value="InterPro"/>
</dbReference>
<dbReference type="RefSeq" id="WP_073625539.1">
    <property type="nucleotide sequence ID" value="NZ_FRXO01000001.1"/>
</dbReference>
<name>A0A1M7Z811_9HYPH</name>
<dbReference type="PANTHER" id="PTHR11575:SF24">
    <property type="entry name" value="5'-NUCLEOTIDASE"/>
    <property type="match status" value="1"/>
</dbReference>
<dbReference type="OrthoDB" id="9803927at2"/>
<reference evidence="5 6" key="1">
    <citation type="submission" date="2016-12" db="EMBL/GenBank/DDBJ databases">
        <authorList>
            <person name="Song W.-J."/>
            <person name="Kurnit D.M."/>
        </authorList>
    </citation>
    <scope>NUCLEOTIDE SEQUENCE [LARGE SCALE GENOMIC DNA]</scope>
    <source>
        <strain evidence="5 6">DSM 19599</strain>
    </source>
</reference>
<dbReference type="InterPro" id="IPR008334">
    <property type="entry name" value="5'-Nucleotdase_C"/>
</dbReference>
<keyword evidence="2" id="KW-0378">Hydrolase</keyword>
<dbReference type="Pfam" id="PF00149">
    <property type="entry name" value="Metallophos"/>
    <property type="match status" value="1"/>
</dbReference>
<gene>
    <name evidence="5" type="ORF">SAMN02745172_00429</name>
</gene>
<comment type="similarity">
    <text evidence="2">Belongs to the 5'-nucleotidase family.</text>
</comment>
<dbReference type="Pfam" id="PF02872">
    <property type="entry name" value="5_nucleotid_C"/>
    <property type="match status" value="1"/>
</dbReference>
<accession>A0A1M7Z811</accession>
<dbReference type="Gene3D" id="3.90.780.10">
    <property type="entry name" value="5'-Nucleotidase, C-terminal domain"/>
    <property type="match status" value="1"/>
</dbReference>
<dbReference type="SUPFAM" id="SSF55816">
    <property type="entry name" value="5'-nucleotidase (syn. UDP-sugar hydrolase), C-terminal domain"/>
    <property type="match status" value="1"/>
</dbReference>
<dbReference type="PANTHER" id="PTHR11575">
    <property type="entry name" value="5'-NUCLEOTIDASE-RELATED"/>
    <property type="match status" value="1"/>
</dbReference>
<evidence type="ECO:0000256" key="1">
    <source>
        <dbReference type="ARBA" id="ARBA00022729"/>
    </source>
</evidence>
<dbReference type="Proteomes" id="UP000186406">
    <property type="component" value="Unassembled WGS sequence"/>
</dbReference>
<dbReference type="InterPro" id="IPR006179">
    <property type="entry name" value="5_nucleotidase/apyrase"/>
</dbReference>
<evidence type="ECO:0000313" key="5">
    <source>
        <dbReference type="EMBL" id="SHO60836.1"/>
    </source>
</evidence>
<dbReference type="InterPro" id="IPR036907">
    <property type="entry name" value="5'-Nucleotdase_C_sf"/>
</dbReference>
<evidence type="ECO:0000259" key="3">
    <source>
        <dbReference type="Pfam" id="PF00149"/>
    </source>
</evidence>
<keyword evidence="1" id="KW-0732">Signal</keyword>